<sequence length="471" mass="50416">MIARRFWGGDVVVRSEGQGFRRSLGLRQVLSIAVAAISPTTSVFLVYNTALFQAGTGVFWAFLVGACIALSMAFCYAELGSAYPGAGGAYRIVQRVLGEPFGFIAVFLFLVLGVVITASILVSAASYLHALIPALPVNWTAVAMMALVTWLSLERIGATSAVATAMLVLELAVILAFTALAFAHAQHPLAYLGRLTYPIRVDHAPQSVNGQDLLAAVVPALFAFNGYDWPLYFAEETVETRRVLPRSVLLAAIVSVVVEVLAVMAATLAVPQTSFTVIPSSYLPLVSIAQSAAGQTGTTILLVGVVIAMFDTGLTGNLAYARIYLDAARDGSWPGPVNRFFASMNRRGVPKWGFVLLGVGNALLCYFTSLNNLITFTGVIIVTMYLLVAVSAIVHRVRRGSAQAPFRMPLWPLPPLIALCGVGLSLVEQAPGDLIRTAVLVAIALVYALGYLERRRDLRSGRESSMMEDNN</sequence>
<evidence type="ECO:0000256" key="6">
    <source>
        <dbReference type="SAM" id="Phobius"/>
    </source>
</evidence>
<feature type="transmembrane region" description="Helical" evidence="6">
    <location>
        <begin position="434"/>
        <end position="452"/>
    </location>
</feature>
<evidence type="ECO:0000313" key="8">
    <source>
        <dbReference type="Proteomes" id="UP000000292"/>
    </source>
</evidence>
<dbReference type="InterPro" id="IPR002293">
    <property type="entry name" value="AA/rel_permease1"/>
</dbReference>
<dbReference type="PIRSF" id="PIRSF006060">
    <property type="entry name" value="AA_transporter"/>
    <property type="match status" value="1"/>
</dbReference>
<gene>
    <name evidence="7" type="ordered locus">TC41_0945</name>
</gene>
<comment type="subcellular location">
    <subcellularLocation>
        <location evidence="1">Cell membrane</location>
        <topology evidence="1">Multi-pass membrane protein</topology>
    </subcellularLocation>
</comment>
<dbReference type="EMBL" id="CP002902">
    <property type="protein sequence ID" value="AEJ42898.1"/>
    <property type="molecule type" value="Genomic_DNA"/>
</dbReference>
<feature type="transmembrane region" description="Helical" evidence="6">
    <location>
        <begin position="59"/>
        <end position="79"/>
    </location>
</feature>
<keyword evidence="4 6" id="KW-1133">Transmembrane helix</keyword>
<dbReference type="AlphaFoldDB" id="F8IFJ6"/>
<dbReference type="Proteomes" id="UP000000292">
    <property type="component" value="Chromosome"/>
</dbReference>
<dbReference type="PANTHER" id="PTHR42770:SF7">
    <property type="entry name" value="MEMBRANE PROTEIN"/>
    <property type="match status" value="1"/>
</dbReference>
<dbReference type="Pfam" id="PF13520">
    <property type="entry name" value="AA_permease_2"/>
    <property type="match status" value="1"/>
</dbReference>
<organism evidence="7 8">
    <name type="scientific">Alicyclobacillus acidocaldarius (strain Tc-4-1)</name>
    <name type="common">Bacillus acidocaldarius</name>
    <dbReference type="NCBI Taxonomy" id="1048834"/>
    <lineage>
        <taxon>Bacteria</taxon>
        <taxon>Bacillati</taxon>
        <taxon>Bacillota</taxon>
        <taxon>Bacilli</taxon>
        <taxon>Bacillales</taxon>
        <taxon>Alicyclobacillaceae</taxon>
        <taxon>Alicyclobacillus</taxon>
    </lineage>
</organism>
<accession>F8IFJ6</accession>
<feature type="transmembrane region" description="Helical" evidence="6">
    <location>
        <begin position="213"/>
        <end position="235"/>
    </location>
</feature>
<evidence type="ECO:0000256" key="2">
    <source>
        <dbReference type="ARBA" id="ARBA00022475"/>
    </source>
</evidence>
<evidence type="ECO:0000256" key="3">
    <source>
        <dbReference type="ARBA" id="ARBA00022692"/>
    </source>
</evidence>
<feature type="transmembrane region" description="Helical" evidence="6">
    <location>
        <begin position="409"/>
        <end position="428"/>
    </location>
</feature>
<evidence type="ECO:0000256" key="4">
    <source>
        <dbReference type="ARBA" id="ARBA00022989"/>
    </source>
</evidence>
<feature type="transmembrane region" description="Helical" evidence="6">
    <location>
        <begin position="282"/>
        <end position="310"/>
    </location>
</feature>
<evidence type="ECO:0000256" key="1">
    <source>
        <dbReference type="ARBA" id="ARBA00004651"/>
    </source>
</evidence>
<dbReference type="eggNOG" id="COG0531">
    <property type="taxonomic scope" value="Bacteria"/>
</dbReference>
<dbReference type="STRING" id="1048834.TC41_0945"/>
<feature type="transmembrane region" description="Helical" evidence="6">
    <location>
        <begin position="247"/>
        <end position="270"/>
    </location>
</feature>
<dbReference type="PATRIC" id="fig|1048834.4.peg.901"/>
<keyword evidence="3 6" id="KW-0812">Transmembrane</keyword>
<dbReference type="Gene3D" id="1.20.1740.10">
    <property type="entry name" value="Amino acid/polyamine transporter I"/>
    <property type="match status" value="1"/>
</dbReference>
<protein>
    <submittedName>
        <fullName evidence="7">Amino acid permease-associated region</fullName>
    </submittedName>
</protein>
<dbReference type="HOGENOM" id="CLU_045974_0_0_9"/>
<feature type="transmembrane region" description="Helical" evidence="6">
    <location>
        <begin position="376"/>
        <end position="397"/>
    </location>
</feature>
<proteinExistence type="predicted"/>
<dbReference type="KEGG" id="aad:TC41_0945"/>
<reference evidence="7 8" key="1">
    <citation type="journal article" date="2011" name="J. Bacteriol.">
        <title>Complete Genome Sequence of Alicyclobacillus acidocaldarius Strain Tc-4-1.</title>
        <authorList>
            <person name="Chen Y."/>
            <person name="He Y."/>
            <person name="Zhang B."/>
            <person name="Yang J."/>
            <person name="Li W."/>
            <person name="Dong Z."/>
            <person name="Hu S."/>
        </authorList>
    </citation>
    <scope>NUCLEOTIDE SEQUENCE [LARGE SCALE GENOMIC DNA]</scope>
    <source>
        <strain evidence="7 8">Tc-4-1</strain>
    </source>
</reference>
<feature type="transmembrane region" description="Helical" evidence="6">
    <location>
        <begin position="165"/>
        <end position="185"/>
    </location>
</feature>
<dbReference type="GO" id="GO:0005886">
    <property type="term" value="C:plasma membrane"/>
    <property type="evidence" value="ECO:0007669"/>
    <property type="project" value="UniProtKB-SubCell"/>
</dbReference>
<feature type="transmembrane region" description="Helical" evidence="6">
    <location>
        <begin position="130"/>
        <end position="153"/>
    </location>
</feature>
<dbReference type="InterPro" id="IPR050367">
    <property type="entry name" value="APC_superfamily"/>
</dbReference>
<dbReference type="GO" id="GO:0022857">
    <property type="term" value="F:transmembrane transporter activity"/>
    <property type="evidence" value="ECO:0007669"/>
    <property type="project" value="InterPro"/>
</dbReference>
<dbReference type="PANTHER" id="PTHR42770">
    <property type="entry name" value="AMINO ACID TRANSPORTER-RELATED"/>
    <property type="match status" value="1"/>
</dbReference>
<evidence type="ECO:0000313" key="7">
    <source>
        <dbReference type="EMBL" id="AEJ42898.1"/>
    </source>
</evidence>
<feature type="transmembrane region" description="Helical" evidence="6">
    <location>
        <begin position="352"/>
        <end position="370"/>
    </location>
</feature>
<keyword evidence="5 6" id="KW-0472">Membrane</keyword>
<feature type="transmembrane region" description="Helical" evidence="6">
    <location>
        <begin position="100"/>
        <end position="124"/>
    </location>
</feature>
<reference evidence="8" key="2">
    <citation type="submission" date="2011-06" db="EMBL/GenBank/DDBJ databases">
        <title>The complete genome sequence of Alicyclobacillus acidocaldarius sp. Tc-4-1.</title>
        <authorList>
            <person name="Chen Y."/>
            <person name="He Y."/>
            <person name="Dong Z."/>
            <person name="Hu S."/>
        </authorList>
    </citation>
    <scope>NUCLEOTIDE SEQUENCE [LARGE SCALE GENOMIC DNA]</scope>
    <source>
        <strain evidence="8">Tc-4-1</strain>
    </source>
</reference>
<name>F8IFJ6_ALIAT</name>
<keyword evidence="2" id="KW-1003">Cell membrane</keyword>
<feature type="transmembrane region" description="Helical" evidence="6">
    <location>
        <begin position="29"/>
        <end position="47"/>
    </location>
</feature>
<evidence type="ECO:0000256" key="5">
    <source>
        <dbReference type="ARBA" id="ARBA00023136"/>
    </source>
</evidence>